<reference evidence="3" key="2">
    <citation type="submission" date="2025-05" db="UniProtKB">
        <authorList>
            <consortium name="RefSeq"/>
        </authorList>
    </citation>
    <scope>NUCLEOTIDE SEQUENCE [LARGE SCALE GENOMIC DNA]</scope>
    <source>
        <strain evidence="3">14028-0561.14</strain>
    </source>
</reference>
<dbReference type="AlphaFoldDB" id="A0A6P4J8F8"/>
<evidence type="ECO:0000313" key="5">
    <source>
        <dbReference type="RefSeq" id="XP_070139782.1"/>
    </source>
</evidence>
<feature type="transmembrane region" description="Helical" evidence="2">
    <location>
        <begin position="61"/>
        <end position="80"/>
    </location>
</feature>
<keyword evidence="3" id="KW-1185">Reference proteome</keyword>
<protein>
    <submittedName>
        <fullName evidence="4">Uncharacterized protein LOC108085147</fullName>
    </submittedName>
</protein>
<dbReference type="RefSeq" id="XP_070139782.1">
    <property type="nucleotide sequence ID" value="XM_070283681.1"/>
</dbReference>
<keyword evidence="2" id="KW-0472">Membrane</keyword>
<evidence type="ECO:0000313" key="4">
    <source>
        <dbReference type="RefSeq" id="XP_017037155.1"/>
    </source>
</evidence>
<dbReference type="Proteomes" id="UP001652661">
    <property type="component" value="Chromosome 2R"/>
</dbReference>
<proteinExistence type="predicted"/>
<dbReference type="OrthoDB" id="7831973at2759"/>
<reference evidence="4" key="1">
    <citation type="submission" date="2025-04" db="UniProtKB">
        <authorList>
            <consortium name="RefSeq"/>
        </authorList>
    </citation>
    <scope>IDENTIFICATION</scope>
    <source>
        <strain evidence="3 5">14028-0561.14</strain>
        <tissue evidence="5">Whole fly</tissue>
    </source>
</reference>
<keyword evidence="2" id="KW-1133">Transmembrane helix</keyword>
<sequence>MNQLTRMSRTVAGGLKMRFQPPLRHLNQPNLSPEDPTKRPSPMQSMREFFMHPLTWDRNNGYFNVVLALTLFGFVFFSSCSSCDQKKGLQETQAIQSDKAVSDAVAVSLENSDK</sequence>
<keyword evidence="2" id="KW-0812">Transmembrane</keyword>
<evidence type="ECO:0000256" key="2">
    <source>
        <dbReference type="SAM" id="Phobius"/>
    </source>
</evidence>
<organism evidence="3 4">
    <name type="scientific">Drosophila kikkawai</name>
    <name type="common">Fruit fly</name>
    <dbReference type="NCBI Taxonomy" id="30033"/>
    <lineage>
        <taxon>Eukaryota</taxon>
        <taxon>Metazoa</taxon>
        <taxon>Ecdysozoa</taxon>
        <taxon>Arthropoda</taxon>
        <taxon>Hexapoda</taxon>
        <taxon>Insecta</taxon>
        <taxon>Pterygota</taxon>
        <taxon>Neoptera</taxon>
        <taxon>Endopterygota</taxon>
        <taxon>Diptera</taxon>
        <taxon>Brachycera</taxon>
        <taxon>Muscomorpha</taxon>
        <taxon>Ephydroidea</taxon>
        <taxon>Drosophilidae</taxon>
        <taxon>Drosophila</taxon>
        <taxon>Sophophora</taxon>
    </lineage>
</organism>
<dbReference type="RefSeq" id="XP_017037155.1">
    <property type="nucleotide sequence ID" value="XM_017181666.1"/>
</dbReference>
<feature type="region of interest" description="Disordered" evidence="1">
    <location>
        <begin position="1"/>
        <end position="43"/>
    </location>
</feature>
<dbReference type="GeneID" id="108085147"/>
<gene>
    <name evidence="4 5" type="primary">LOC108085147</name>
</gene>
<evidence type="ECO:0000313" key="3">
    <source>
        <dbReference type="Proteomes" id="UP001652661"/>
    </source>
</evidence>
<evidence type="ECO:0000256" key="1">
    <source>
        <dbReference type="SAM" id="MobiDB-lite"/>
    </source>
</evidence>
<name>A0A6P4J8F8_DROKI</name>
<accession>A0A6P4J8F8</accession>